<sequence length="420" mass="47992">MSVTLVYLITSALCVLSTARLFRYGAETKPPFLKEAAAYVAYQAVVDTCFLLFRIPMLNMALNLTGFFLLNRLYEKSVKRNIMMVLVTYVAMILAELAAVWVSGFVPNGLLERQQDSLSQMAMIIQCVIASLIVQVLKRFKGLARSTEGDWISWAGVILLQIMLIGLISIITFNYHGDVLVIAVLMLAVIDYVVIYIYDRLILSEKERVKNLLLAEQKESYEREVEILKDSQKKIRGIYHDIKNHILILRSYAEQEQYTELNDYLGRLQEETRAAAPQVYTGQPAVDSMLHYKISSAKDIPIQVETSIPEQLKIDDFDISVILGNLLDNAIEACEKLEKEKRRILVSLKLVKNQLFIRMENPYAGLLRRQGERLLTLKADRGSHGIGLENVRRIVEKYHGLMETETEDQVFRTKVMLYLG</sequence>
<dbReference type="EMBL" id="FWXZ01000007">
    <property type="protein sequence ID" value="SMC82849.1"/>
    <property type="molecule type" value="Genomic_DNA"/>
</dbReference>
<organism evidence="1 2">
    <name type="scientific">Aristaeella lactis</name>
    <dbReference type="NCBI Taxonomy" id="3046383"/>
    <lineage>
        <taxon>Bacteria</taxon>
        <taxon>Bacillati</taxon>
        <taxon>Bacillota</taxon>
        <taxon>Clostridia</taxon>
        <taxon>Eubacteriales</taxon>
        <taxon>Aristaeellaceae</taxon>
        <taxon>Aristaeella</taxon>
    </lineage>
</organism>
<reference evidence="1" key="1">
    <citation type="submission" date="2017-04" db="EMBL/GenBank/DDBJ databases">
        <authorList>
            <person name="Varghese N."/>
            <person name="Submissions S."/>
        </authorList>
    </citation>
    <scope>NUCLEOTIDE SEQUENCE</scope>
    <source>
        <strain evidence="1">WTE2008</strain>
    </source>
</reference>
<evidence type="ECO:0000313" key="2">
    <source>
        <dbReference type="Proteomes" id="UP000192328"/>
    </source>
</evidence>
<protein>
    <submittedName>
        <fullName evidence="1">GHKL domain-containing protein</fullName>
    </submittedName>
</protein>
<gene>
    <name evidence="1" type="ORF">SAMN06297397_2735</name>
</gene>
<comment type="caution">
    <text evidence="1">The sequence shown here is derived from an EMBL/GenBank/DDBJ whole genome shotgun (WGS) entry which is preliminary data.</text>
</comment>
<proteinExistence type="predicted"/>
<name>A0AC61PPB6_9FIRM</name>
<dbReference type="Proteomes" id="UP000192328">
    <property type="component" value="Unassembled WGS sequence"/>
</dbReference>
<evidence type="ECO:0000313" key="1">
    <source>
        <dbReference type="EMBL" id="SMC82849.1"/>
    </source>
</evidence>
<accession>A0AC61PPB6</accession>
<keyword evidence="2" id="KW-1185">Reference proteome</keyword>